<gene>
    <name evidence="1" type="ORF">KIN20_016461</name>
</gene>
<evidence type="ECO:0000313" key="2">
    <source>
        <dbReference type="Proteomes" id="UP001196413"/>
    </source>
</evidence>
<accession>A0AAD5MGI5</accession>
<reference evidence="1" key="1">
    <citation type="submission" date="2021-06" db="EMBL/GenBank/DDBJ databases">
        <title>Parelaphostrongylus tenuis whole genome reference sequence.</title>
        <authorList>
            <person name="Garwood T.J."/>
            <person name="Larsen P.A."/>
            <person name="Fountain-Jones N.M."/>
            <person name="Garbe J.R."/>
            <person name="Macchietto M.G."/>
            <person name="Kania S.A."/>
            <person name="Gerhold R.W."/>
            <person name="Richards J.E."/>
            <person name="Wolf T.M."/>
        </authorList>
    </citation>
    <scope>NUCLEOTIDE SEQUENCE</scope>
    <source>
        <strain evidence="1">MNPRO001-30</strain>
        <tissue evidence="1">Meninges</tissue>
    </source>
</reference>
<dbReference type="AlphaFoldDB" id="A0AAD5MGI5"/>
<dbReference type="Proteomes" id="UP001196413">
    <property type="component" value="Unassembled WGS sequence"/>
</dbReference>
<name>A0AAD5MGI5_PARTN</name>
<evidence type="ECO:0000313" key="1">
    <source>
        <dbReference type="EMBL" id="KAJ1358140.1"/>
    </source>
</evidence>
<sequence>MIYPYKSMFKDHYVKITEDFIKKFISKKELPRKSTMSIVDVRSLGEDAGKVEKTIEHHSGQPQTFMTHVNGSFSAKKRDFISTSQHETLLVDLAIAHSQGDFALLGTKVSGKQK</sequence>
<proteinExistence type="predicted"/>
<organism evidence="1 2">
    <name type="scientific">Parelaphostrongylus tenuis</name>
    <name type="common">Meningeal worm</name>
    <dbReference type="NCBI Taxonomy" id="148309"/>
    <lineage>
        <taxon>Eukaryota</taxon>
        <taxon>Metazoa</taxon>
        <taxon>Ecdysozoa</taxon>
        <taxon>Nematoda</taxon>
        <taxon>Chromadorea</taxon>
        <taxon>Rhabditida</taxon>
        <taxon>Rhabditina</taxon>
        <taxon>Rhabditomorpha</taxon>
        <taxon>Strongyloidea</taxon>
        <taxon>Metastrongylidae</taxon>
        <taxon>Parelaphostrongylus</taxon>
    </lineage>
</organism>
<protein>
    <submittedName>
        <fullName evidence="1">Uncharacterized protein</fullName>
    </submittedName>
</protein>
<comment type="caution">
    <text evidence="1">The sequence shown here is derived from an EMBL/GenBank/DDBJ whole genome shotgun (WGS) entry which is preliminary data.</text>
</comment>
<keyword evidence="2" id="KW-1185">Reference proteome</keyword>
<dbReference type="EMBL" id="JAHQIW010003303">
    <property type="protein sequence ID" value="KAJ1358140.1"/>
    <property type="molecule type" value="Genomic_DNA"/>
</dbReference>